<gene>
    <name evidence="6" type="ORF">AZI98_00965</name>
</gene>
<proteinExistence type="inferred from homology"/>
<evidence type="ECO:0000256" key="3">
    <source>
        <dbReference type="ARBA" id="ARBA00023125"/>
    </source>
</evidence>
<dbReference type="PANTHER" id="PTHR43140">
    <property type="entry name" value="TYPE-1 RESTRICTION ENZYME ECOKI SPECIFICITY PROTEIN"/>
    <property type="match status" value="1"/>
</dbReference>
<dbReference type="RefSeq" id="WP_063386426.1">
    <property type="nucleotide sequence ID" value="NZ_LWBR01000003.1"/>
</dbReference>
<dbReference type="AlphaFoldDB" id="A0A165Z789"/>
<organism evidence="6 7">
    <name type="scientific">Aeribacillus pallidus</name>
    <dbReference type="NCBI Taxonomy" id="33936"/>
    <lineage>
        <taxon>Bacteria</taxon>
        <taxon>Bacillati</taxon>
        <taxon>Bacillota</taxon>
        <taxon>Bacilli</taxon>
        <taxon>Bacillales</taxon>
        <taxon>Bacillaceae</taxon>
        <taxon>Aeribacillus</taxon>
    </lineage>
</organism>
<dbReference type="InterPro" id="IPR051212">
    <property type="entry name" value="Type-I_RE_S_subunit"/>
</dbReference>
<dbReference type="CDD" id="cd17496">
    <property type="entry name" value="RMtype1_S_BliBORF2384P-TRD1-CR1_like"/>
    <property type="match status" value="1"/>
</dbReference>
<keyword evidence="6" id="KW-0378">Hydrolase</keyword>
<sequence>MSKKKQKSMEELLEEALVPEEEQPYKVPENWVWSKLGGIVTINMGQSPKGEYTTTEKTDYPLIGGPADMGETFPNTVRYTTKPTKLSSPGELIISIRATLGKVNISDKVYCLGRGVAGLSSDQIDMLYLRYYFDLIKDDLSNIANGTTFLQISKNDIENIKIPLPPINEQKRIAEKVERLFVKIDEAKRLIEEVKGSFELRWESILDKAFRGELTKKWRSKSSIIKSADDIFKEIQNVYKKKNKRDEYEINPPFPIPQNWRWVRLGDIVDINPARKKLEDIEDIQSCSFIPMPSVNDKTGEIENPEIRKYAEVKKGYTFFLENDILFAKITPCMENGKTAIAHNLINGFGFGSTEFHVIRTNPYINTKLIYYLLRSKKFRMEAKKEMTGAVGQQRVPKSFLENYLFPLPPKAEQDKIVELLDHLHVKEVEISKIEALEGEIDSLRQSILNKAFRGELGTNDPTDEHAIELLKEVLKSK</sequence>
<evidence type="ECO:0000256" key="2">
    <source>
        <dbReference type="ARBA" id="ARBA00022747"/>
    </source>
</evidence>
<dbReference type="Proteomes" id="UP000076476">
    <property type="component" value="Unassembled WGS sequence"/>
</dbReference>
<dbReference type="EMBL" id="LWBR01000003">
    <property type="protein sequence ID" value="KZN97926.1"/>
    <property type="molecule type" value="Genomic_DNA"/>
</dbReference>
<protein>
    <submittedName>
        <fullName evidence="6">Restriction endonuclease</fullName>
    </submittedName>
</protein>
<dbReference type="InterPro" id="IPR000055">
    <property type="entry name" value="Restrct_endonuc_typeI_TRD"/>
</dbReference>
<accession>A0A165Z789</accession>
<evidence type="ECO:0000259" key="5">
    <source>
        <dbReference type="Pfam" id="PF01420"/>
    </source>
</evidence>
<keyword evidence="3" id="KW-0238">DNA-binding</keyword>
<dbReference type="Gene3D" id="3.90.220.20">
    <property type="entry name" value="DNA methylase specificity domains"/>
    <property type="match status" value="2"/>
</dbReference>
<dbReference type="CDD" id="cd17260">
    <property type="entry name" value="RMtype1_S_EcoEI-TRD1-CR1_like"/>
    <property type="match status" value="1"/>
</dbReference>
<name>A0A165Z789_9BACI</name>
<feature type="domain" description="Type I restriction modification DNA specificity" evidence="5">
    <location>
        <begin position="28"/>
        <end position="195"/>
    </location>
</feature>
<comment type="subunit">
    <text evidence="4">The methyltransferase is composed of M and S polypeptides.</text>
</comment>
<dbReference type="Pfam" id="PF01420">
    <property type="entry name" value="Methylase_S"/>
    <property type="match status" value="2"/>
</dbReference>
<dbReference type="SUPFAM" id="SSF116734">
    <property type="entry name" value="DNA methylase specificity domain"/>
    <property type="match status" value="2"/>
</dbReference>
<keyword evidence="6" id="KW-0540">Nuclease</keyword>
<evidence type="ECO:0000313" key="7">
    <source>
        <dbReference type="Proteomes" id="UP000076476"/>
    </source>
</evidence>
<evidence type="ECO:0000313" key="6">
    <source>
        <dbReference type="EMBL" id="KZN97926.1"/>
    </source>
</evidence>
<feature type="domain" description="Type I restriction modification DNA specificity" evidence="5">
    <location>
        <begin position="257"/>
        <end position="429"/>
    </location>
</feature>
<keyword evidence="2" id="KW-0680">Restriction system</keyword>
<keyword evidence="6" id="KW-0255">Endonuclease</keyword>
<evidence type="ECO:0000256" key="1">
    <source>
        <dbReference type="ARBA" id="ARBA00010923"/>
    </source>
</evidence>
<dbReference type="InterPro" id="IPR044946">
    <property type="entry name" value="Restrct_endonuc_typeI_TRD_sf"/>
</dbReference>
<comment type="similarity">
    <text evidence="1">Belongs to the type-I restriction system S methylase family.</text>
</comment>
<dbReference type="GO" id="GO:0004519">
    <property type="term" value="F:endonuclease activity"/>
    <property type="evidence" value="ECO:0007669"/>
    <property type="project" value="UniProtKB-KW"/>
</dbReference>
<comment type="caution">
    <text evidence="6">The sequence shown here is derived from an EMBL/GenBank/DDBJ whole genome shotgun (WGS) entry which is preliminary data.</text>
</comment>
<dbReference type="REBASE" id="159074">
    <property type="entry name" value="S.Apa8m3ORF970P"/>
</dbReference>
<dbReference type="GO" id="GO:0003677">
    <property type="term" value="F:DNA binding"/>
    <property type="evidence" value="ECO:0007669"/>
    <property type="project" value="UniProtKB-KW"/>
</dbReference>
<dbReference type="PANTHER" id="PTHR43140:SF1">
    <property type="entry name" value="TYPE I RESTRICTION ENZYME ECOKI SPECIFICITY SUBUNIT"/>
    <property type="match status" value="1"/>
</dbReference>
<keyword evidence="7" id="KW-1185">Reference proteome</keyword>
<evidence type="ECO:0000256" key="4">
    <source>
        <dbReference type="ARBA" id="ARBA00038652"/>
    </source>
</evidence>
<dbReference type="STRING" id="33936.AZI98_00965"/>
<dbReference type="OrthoDB" id="9811611at2"/>
<reference evidence="6 7" key="1">
    <citation type="submission" date="2016-04" db="EMBL/GenBank/DDBJ databases">
        <title>Draft genome sequence of Aeribacillus pallidus 8m3 from petroleum reservoir.</title>
        <authorList>
            <person name="Poltaraus A.B."/>
            <person name="Nazina T.N."/>
            <person name="Tourova T.P."/>
            <person name="Malakho S.M."/>
            <person name="Korshunova A.V."/>
            <person name="Sokolova D.S."/>
        </authorList>
    </citation>
    <scope>NUCLEOTIDE SEQUENCE [LARGE SCALE GENOMIC DNA]</scope>
    <source>
        <strain evidence="6 7">8m3</strain>
    </source>
</reference>
<dbReference type="GO" id="GO:0009307">
    <property type="term" value="P:DNA restriction-modification system"/>
    <property type="evidence" value="ECO:0007669"/>
    <property type="project" value="UniProtKB-KW"/>
</dbReference>